<evidence type="ECO:0000313" key="2">
    <source>
        <dbReference type="EMBL" id="PSB58526.1"/>
    </source>
</evidence>
<dbReference type="Gene3D" id="1.10.510.10">
    <property type="entry name" value="Transferase(Phosphotransferase) domain 1"/>
    <property type="match status" value="1"/>
</dbReference>
<dbReference type="Gene3D" id="3.30.200.20">
    <property type="entry name" value="Phosphorylase Kinase, domain 1"/>
    <property type="match status" value="1"/>
</dbReference>
<dbReference type="PANTHER" id="PTHR24347">
    <property type="entry name" value="SERINE/THREONINE-PROTEIN KINASE"/>
    <property type="match status" value="1"/>
</dbReference>
<dbReference type="PROSITE" id="PS50011">
    <property type="entry name" value="PROTEIN_KINASE_DOM"/>
    <property type="match status" value="1"/>
</dbReference>
<gene>
    <name evidence="2" type="ORF">C7B77_04460</name>
</gene>
<name>A0A2T1GL01_9CYAN</name>
<feature type="domain" description="Protein kinase" evidence="1">
    <location>
        <begin position="42"/>
        <end position="304"/>
    </location>
</feature>
<dbReference type="OrthoDB" id="428645at2"/>
<dbReference type="EMBL" id="PVWO01000032">
    <property type="protein sequence ID" value="PSB58526.1"/>
    <property type="molecule type" value="Genomic_DNA"/>
</dbReference>
<evidence type="ECO:0000259" key="1">
    <source>
        <dbReference type="PROSITE" id="PS50011"/>
    </source>
</evidence>
<dbReference type="InterPro" id="IPR000719">
    <property type="entry name" value="Prot_kinase_dom"/>
</dbReference>
<reference evidence="2 3" key="1">
    <citation type="submission" date="2018-03" db="EMBL/GenBank/DDBJ databases">
        <title>The ancient ancestry and fast evolution of plastids.</title>
        <authorList>
            <person name="Moore K.R."/>
            <person name="Magnabosco C."/>
            <person name="Momper L."/>
            <person name="Gold D.A."/>
            <person name="Bosak T."/>
            <person name="Fournier G.P."/>
        </authorList>
    </citation>
    <scope>NUCLEOTIDE SEQUENCE [LARGE SCALE GENOMIC DNA]</scope>
    <source>
        <strain evidence="2 3">CCALA 037</strain>
    </source>
</reference>
<proteinExistence type="predicted"/>
<dbReference type="GO" id="GO:0004672">
    <property type="term" value="F:protein kinase activity"/>
    <property type="evidence" value="ECO:0007669"/>
    <property type="project" value="InterPro"/>
</dbReference>
<dbReference type="SUPFAM" id="SSF56112">
    <property type="entry name" value="Protein kinase-like (PK-like)"/>
    <property type="match status" value="1"/>
</dbReference>
<protein>
    <recommendedName>
        <fullName evidence="1">Protein kinase domain-containing protein</fullName>
    </recommendedName>
</protein>
<comment type="caution">
    <text evidence="2">The sequence shown here is derived from an EMBL/GenBank/DDBJ whole genome shotgun (WGS) entry which is preliminary data.</text>
</comment>
<accession>A0A2T1GL01</accession>
<dbReference type="Pfam" id="PF00069">
    <property type="entry name" value="Pkinase"/>
    <property type="match status" value="1"/>
</dbReference>
<evidence type="ECO:0000313" key="3">
    <source>
        <dbReference type="Proteomes" id="UP000238937"/>
    </source>
</evidence>
<dbReference type="Proteomes" id="UP000238937">
    <property type="component" value="Unassembled WGS sequence"/>
</dbReference>
<dbReference type="AlphaFoldDB" id="A0A2T1GL01"/>
<keyword evidence="3" id="KW-1185">Reference proteome</keyword>
<dbReference type="SMART" id="SM00220">
    <property type="entry name" value="S_TKc"/>
    <property type="match status" value="1"/>
</dbReference>
<dbReference type="InterPro" id="IPR011009">
    <property type="entry name" value="Kinase-like_dom_sf"/>
</dbReference>
<organism evidence="2 3">
    <name type="scientific">Chamaesiphon polymorphus CCALA 037</name>
    <dbReference type="NCBI Taxonomy" id="2107692"/>
    <lineage>
        <taxon>Bacteria</taxon>
        <taxon>Bacillati</taxon>
        <taxon>Cyanobacteriota</taxon>
        <taxon>Cyanophyceae</taxon>
        <taxon>Gomontiellales</taxon>
        <taxon>Chamaesiphonaceae</taxon>
        <taxon>Chamaesiphon</taxon>
    </lineage>
</organism>
<sequence length="304" mass="35012">MLMMFKNLFSKRSQTEEAYLSKPIETSLFKSGDIIRDRYCVKKQILACKSTGWDETYLAIDRDSTDLKQVVIKYLKLNIGRGRSTTAGILFDREMDKLAHLSSQVDCIPRFHDRFQDRDEFYLVQEYVAGRNMAEILANVRLSELETVSFIKTILSALQSIHDRDIIYKYMRLNNIVLRSVDGKLGFLYCGDITNIIEMKPPEPSDGFINHGFFERYKAPEVLALKPQLSSDIFAVGAIGIQCLVGCSLNELAECPSTGEIKWRDHCQVSDRFADILNKMYEQSQRYRYNNVTEVLDALDKLYS</sequence>
<dbReference type="GO" id="GO:0005524">
    <property type="term" value="F:ATP binding"/>
    <property type="evidence" value="ECO:0007669"/>
    <property type="project" value="InterPro"/>
</dbReference>